<accession>A0ABT5C7I5</accession>
<sequence>MDMQFNFHDAEVEADQLDAMLESLMRDVGTAGATPARVVEGRLPKNAKGDAFTVGAIAVAALPAVLPQVIQLVNEWVVRAPKRRIRIRGKNGLEVEFTSDKPLGEKEVLDLARRISAIK</sequence>
<organism evidence="1 2">
    <name type="scientific">Sorangium atrum</name>
    <dbReference type="NCBI Taxonomy" id="2995308"/>
    <lineage>
        <taxon>Bacteria</taxon>
        <taxon>Pseudomonadati</taxon>
        <taxon>Myxococcota</taxon>
        <taxon>Polyangia</taxon>
        <taxon>Polyangiales</taxon>
        <taxon>Polyangiaceae</taxon>
        <taxon>Sorangium</taxon>
    </lineage>
</organism>
<reference evidence="1 2" key="1">
    <citation type="submission" date="2023-01" db="EMBL/GenBank/DDBJ databases">
        <title>Minimal conservation of predation-associated metabolite biosynthetic gene clusters underscores biosynthetic potential of Myxococcota including descriptions for ten novel species: Archangium lansinium sp. nov., Myxococcus landrumus sp. nov., Nannocystis bai.</title>
        <authorList>
            <person name="Ahearne A."/>
            <person name="Stevens C."/>
            <person name="Dowd S."/>
        </authorList>
    </citation>
    <scope>NUCLEOTIDE SEQUENCE [LARGE SCALE GENOMIC DNA]</scope>
    <source>
        <strain evidence="1 2">WIWO2</strain>
    </source>
</reference>
<dbReference type="RefSeq" id="WP_272100248.1">
    <property type="nucleotide sequence ID" value="NZ_JAQNDK010000004.1"/>
</dbReference>
<proteinExistence type="predicted"/>
<name>A0ABT5C7I5_9BACT</name>
<comment type="caution">
    <text evidence="1">The sequence shown here is derived from an EMBL/GenBank/DDBJ whole genome shotgun (WGS) entry which is preliminary data.</text>
</comment>
<protein>
    <submittedName>
        <fullName evidence="1">Uncharacterized protein</fullName>
    </submittedName>
</protein>
<gene>
    <name evidence="1" type="ORF">POL72_31910</name>
</gene>
<evidence type="ECO:0000313" key="1">
    <source>
        <dbReference type="EMBL" id="MDC0682378.1"/>
    </source>
</evidence>
<dbReference type="EMBL" id="JAQNDK010000004">
    <property type="protein sequence ID" value="MDC0682378.1"/>
    <property type="molecule type" value="Genomic_DNA"/>
</dbReference>
<keyword evidence="2" id="KW-1185">Reference proteome</keyword>
<dbReference type="Proteomes" id="UP001217485">
    <property type="component" value="Unassembled WGS sequence"/>
</dbReference>
<evidence type="ECO:0000313" key="2">
    <source>
        <dbReference type="Proteomes" id="UP001217485"/>
    </source>
</evidence>